<evidence type="ECO:0000313" key="2">
    <source>
        <dbReference type="Proteomes" id="UP001229346"/>
    </source>
</evidence>
<evidence type="ECO:0000313" key="1">
    <source>
        <dbReference type="EMBL" id="MDQ0111156.1"/>
    </source>
</evidence>
<organism evidence="1 2">
    <name type="scientific">Paenibacillus harenae</name>
    <dbReference type="NCBI Taxonomy" id="306543"/>
    <lineage>
        <taxon>Bacteria</taxon>
        <taxon>Bacillati</taxon>
        <taxon>Bacillota</taxon>
        <taxon>Bacilli</taxon>
        <taxon>Bacillales</taxon>
        <taxon>Paenibacillaceae</taxon>
        <taxon>Paenibacillus</taxon>
    </lineage>
</organism>
<gene>
    <name evidence="1" type="ORF">J2T15_000572</name>
</gene>
<sequence length="92" mass="10276">MLRTMASLIIIFILLVSIGCSQKNEVFTIEGMINNVNVTNNSITIDKYGELFVDKAANSQEGQSIRATIEKKTSNDVWDADLLEVLEIELIQ</sequence>
<protein>
    <recommendedName>
        <fullName evidence="3">DUF3221 domain-containing protein</fullName>
    </recommendedName>
</protein>
<dbReference type="RefSeq" id="WP_307200862.1">
    <property type="nucleotide sequence ID" value="NZ_JAUSSU010000001.1"/>
</dbReference>
<accession>A0ABT9TUW6</accession>
<keyword evidence="2" id="KW-1185">Reference proteome</keyword>
<proteinExistence type="predicted"/>
<dbReference type="EMBL" id="JAUSSU010000001">
    <property type="protein sequence ID" value="MDQ0111156.1"/>
    <property type="molecule type" value="Genomic_DNA"/>
</dbReference>
<evidence type="ECO:0008006" key="3">
    <source>
        <dbReference type="Google" id="ProtNLM"/>
    </source>
</evidence>
<name>A0ABT9TUW6_PAEHA</name>
<dbReference type="Proteomes" id="UP001229346">
    <property type="component" value="Unassembled WGS sequence"/>
</dbReference>
<dbReference type="PROSITE" id="PS51257">
    <property type="entry name" value="PROKAR_LIPOPROTEIN"/>
    <property type="match status" value="1"/>
</dbReference>
<comment type="caution">
    <text evidence="1">The sequence shown here is derived from an EMBL/GenBank/DDBJ whole genome shotgun (WGS) entry which is preliminary data.</text>
</comment>
<reference evidence="1 2" key="1">
    <citation type="submission" date="2023-07" db="EMBL/GenBank/DDBJ databases">
        <title>Sorghum-associated microbial communities from plants grown in Nebraska, USA.</title>
        <authorList>
            <person name="Schachtman D."/>
        </authorList>
    </citation>
    <scope>NUCLEOTIDE SEQUENCE [LARGE SCALE GENOMIC DNA]</scope>
    <source>
        <strain evidence="1 2">CC482</strain>
    </source>
</reference>